<comment type="caution">
    <text evidence="3">The sequence shown here is derived from an EMBL/GenBank/DDBJ whole genome shotgun (WGS) entry which is preliminary data.</text>
</comment>
<dbReference type="Pfam" id="PF12728">
    <property type="entry name" value="HTH_17"/>
    <property type="match status" value="1"/>
</dbReference>
<keyword evidence="4" id="KW-1185">Reference proteome</keyword>
<protein>
    <submittedName>
        <fullName evidence="3">Helix-turn-helix transcriptional regulator</fullName>
    </submittedName>
</protein>
<dbReference type="EMBL" id="JBHTMU010000004">
    <property type="protein sequence ID" value="MFD1341486.1"/>
    <property type="molecule type" value="Genomic_DNA"/>
</dbReference>
<name>A0ABW3ZE67_9RHOB</name>
<evidence type="ECO:0000313" key="4">
    <source>
        <dbReference type="Proteomes" id="UP001597135"/>
    </source>
</evidence>
<accession>A0ABW3ZE67</accession>
<organism evidence="3 4">
    <name type="scientific">Litorisediminicola beolgyonensis</name>
    <dbReference type="NCBI Taxonomy" id="1173614"/>
    <lineage>
        <taxon>Bacteria</taxon>
        <taxon>Pseudomonadati</taxon>
        <taxon>Pseudomonadota</taxon>
        <taxon>Alphaproteobacteria</taxon>
        <taxon>Rhodobacterales</taxon>
        <taxon>Paracoccaceae</taxon>
        <taxon>Litorisediminicola</taxon>
    </lineage>
</organism>
<feature type="domain" description="Helix-turn-helix" evidence="2">
    <location>
        <begin position="45"/>
        <end position="91"/>
    </location>
</feature>
<evidence type="ECO:0000313" key="3">
    <source>
        <dbReference type="EMBL" id="MFD1341486.1"/>
    </source>
</evidence>
<gene>
    <name evidence="3" type="ORF">ACFQ4E_03560</name>
</gene>
<feature type="region of interest" description="Disordered" evidence="1">
    <location>
        <begin position="1"/>
        <end position="45"/>
    </location>
</feature>
<feature type="region of interest" description="Disordered" evidence="1">
    <location>
        <begin position="92"/>
        <end position="119"/>
    </location>
</feature>
<dbReference type="InterPro" id="IPR009061">
    <property type="entry name" value="DNA-bd_dom_put_sf"/>
</dbReference>
<proteinExistence type="predicted"/>
<reference evidence="4" key="1">
    <citation type="journal article" date="2019" name="Int. J. Syst. Evol. Microbiol.">
        <title>The Global Catalogue of Microorganisms (GCM) 10K type strain sequencing project: providing services to taxonomists for standard genome sequencing and annotation.</title>
        <authorList>
            <consortium name="The Broad Institute Genomics Platform"/>
            <consortium name="The Broad Institute Genome Sequencing Center for Infectious Disease"/>
            <person name="Wu L."/>
            <person name="Ma J."/>
        </authorList>
    </citation>
    <scope>NUCLEOTIDE SEQUENCE [LARGE SCALE GENOMIC DNA]</scope>
    <source>
        <strain evidence="4">CCUG 62953</strain>
    </source>
</reference>
<dbReference type="InterPro" id="IPR041657">
    <property type="entry name" value="HTH_17"/>
</dbReference>
<evidence type="ECO:0000259" key="2">
    <source>
        <dbReference type="Pfam" id="PF12728"/>
    </source>
</evidence>
<evidence type="ECO:0000256" key="1">
    <source>
        <dbReference type="SAM" id="MobiDB-lite"/>
    </source>
</evidence>
<dbReference type="Proteomes" id="UP001597135">
    <property type="component" value="Unassembled WGS sequence"/>
</dbReference>
<sequence>MTEHTRATSLGEKSAESEADTSGPNLGKDTAPAPAPAPEASPECYLRDKDVARRYGVCRQTVWRWAERGILPQPVRLSRGATRWRLSELKAAEQSASRCSSGEHNRIAAWTSDSRGPRS</sequence>
<dbReference type="SUPFAM" id="SSF46955">
    <property type="entry name" value="Putative DNA-binding domain"/>
    <property type="match status" value="1"/>
</dbReference>
<dbReference type="RefSeq" id="WP_386801635.1">
    <property type="nucleotide sequence ID" value="NZ_JBHTMU010000004.1"/>
</dbReference>